<reference evidence="3" key="2">
    <citation type="submission" date="2021-04" db="EMBL/GenBank/DDBJ databases">
        <authorList>
            <person name="Gilroy R."/>
        </authorList>
    </citation>
    <scope>NUCLEOTIDE SEQUENCE</scope>
    <source>
        <strain evidence="3">CHK171-505</strain>
    </source>
</reference>
<gene>
    <name evidence="3" type="ORF">H9948_11745</name>
</gene>
<dbReference type="AlphaFoldDB" id="A0A9D2I407"/>
<evidence type="ECO:0000256" key="1">
    <source>
        <dbReference type="SAM" id="MobiDB-lite"/>
    </source>
</evidence>
<dbReference type="EMBL" id="DWYW01000275">
    <property type="protein sequence ID" value="HJA91449.1"/>
    <property type="molecule type" value="Genomic_DNA"/>
</dbReference>
<dbReference type="Proteomes" id="UP000886856">
    <property type="component" value="Unassembled WGS sequence"/>
</dbReference>
<accession>A0A9D2I407</accession>
<name>A0A9D2I407_9LACT</name>
<dbReference type="InterPro" id="IPR059113">
    <property type="entry name" value="Znf_ribbon"/>
</dbReference>
<dbReference type="Pfam" id="PF13248">
    <property type="entry name" value="Zn_ribbon_3"/>
    <property type="match status" value="1"/>
</dbReference>
<comment type="caution">
    <text evidence="3">The sequence shown here is derived from an EMBL/GenBank/DDBJ whole genome shotgun (WGS) entry which is preliminary data.</text>
</comment>
<feature type="domain" description="Putative zinc-ribbon" evidence="2">
    <location>
        <begin position="1"/>
        <end position="25"/>
    </location>
</feature>
<evidence type="ECO:0000259" key="2">
    <source>
        <dbReference type="Pfam" id="PF13248"/>
    </source>
</evidence>
<feature type="compositionally biased region" description="Polar residues" evidence="1">
    <location>
        <begin position="77"/>
        <end position="88"/>
    </location>
</feature>
<protein>
    <submittedName>
        <fullName evidence="3">Zinc ribbon domain-containing protein</fullName>
    </submittedName>
</protein>
<feature type="compositionally biased region" description="Low complexity" evidence="1">
    <location>
        <begin position="89"/>
        <end position="114"/>
    </location>
</feature>
<evidence type="ECO:0000313" key="4">
    <source>
        <dbReference type="Proteomes" id="UP000886856"/>
    </source>
</evidence>
<organism evidence="3 4">
    <name type="scientific">Candidatus Jeotgalibaca merdavium</name>
    <dbReference type="NCBI Taxonomy" id="2838627"/>
    <lineage>
        <taxon>Bacteria</taxon>
        <taxon>Bacillati</taxon>
        <taxon>Bacillota</taxon>
        <taxon>Bacilli</taxon>
        <taxon>Lactobacillales</taxon>
        <taxon>Carnobacteriaceae</taxon>
        <taxon>Jeotgalibaca</taxon>
    </lineage>
</organism>
<feature type="region of interest" description="Disordered" evidence="1">
    <location>
        <begin position="77"/>
        <end position="187"/>
    </location>
</feature>
<proteinExistence type="predicted"/>
<sequence length="327" mass="35570">MKKCPWCGKNVPTEDRICPSCGYDFSRGEMSSFYDQRQQKQAKSKIRHKNEMVIVATLAIIAGGSYIFNNQQEQTEARQNIQQTTKTISESSTADSSSTASNSSSESAAKSSSAKAKKASSESKQAAKTSSKKAESKKNVAKSSQSKKSEKKQAAKSSSSKATKKSSTKVAEKKPAVKKQVTKKSNGVQLKNNMQPTEFAAAVANYAAQKNVSKWKDVVDNSNNGILIKETTEPDIVNYLSAKGNGTVYVAFNSKDSNNEVVYSAYTINQDGSVNIYEFGTPSAPHTGDIYNPVETVSQQDLIKYLNSHKQAKNVQQMAKKVGIAHE</sequence>
<evidence type="ECO:0000313" key="3">
    <source>
        <dbReference type="EMBL" id="HJA91449.1"/>
    </source>
</evidence>
<reference evidence="3" key="1">
    <citation type="journal article" date="2021" name="PeerJ">
        <title>Extensive microbial diversity within the chicken gut microbiome revealed by metagenomics and culture.</title>
        <authorList>
            <person name="Gilroy R."/>
            <person name="Ravi A."/>
            <person name="Getino M."/>
            <person name="Pursley I."/>
            <person name="Horton D.L."/>
            <person name="Alikhan N.F."/>
            <person name="Baker D."/>
            <person name="Gharbi K."/>
            <person name="Hall N."/>
            <person name="Watson M."/>
            <person name="Adriaenssens E.M."/>
            <person name="Foster-Nyarko E."/>
            <person name="Jarju S."/>
            <person name="Secka A."/>
            <person name="Antonio M."/>
            <person name="Oren A."/>
            <person name="Chaudhuri R.R."/>
            <person name="La Ragione R."/>
            <person name="Hildebrand F."/>
            <person name="Pallen M.J."/>
        </authorList>
    </citation>
    <scope>NUCLEOTIDE SEQUENCE</scope>
    <source>
        <strain evidence="3">CHK171-505</strain>
    </source>
</reference>